<gene>
    <name evidence="13" type="ORF">BRAFLDRAFT_199073</name>
</gene>
<evidence type="ECO:0000259" key="12">
    <source>
        <dbReference type="Pfam" id="PF01073"/>
    </source>
</evidence>
<organism>
    <name type="scientific">Branchiostoma floridae</name>
    <name type="common">Florida lancelet</name>
    <name type="synonym">Amphioxus</name>
    <dbReference type="NCBI Taxonomy" id="7739"/>
    <lineage>
        <taxon>Eukaryota</taxon>
        <taxon>Metazoa</taxon>
        <taxon>Chordata</taxon>
        <taxon>Cephalochordata</taxon>
        <taxon>Leptocardii</taxon>
        <taxon>Amphioxiformes</taxon>
        <taxon>Branchiostomatidae</taxon>
        <taxon>Branchiostoma</taxon>
    </lineage>
</organism>
<dbReference type="PANTHER" id="PTHR43245:SF51">
    <property type="entry name" value="SHORT CHAIN DEHYDROGENASE_REDUCTASE FAMILY 42E, MEMBER 2"/>
    <property type="match status" value="1"/>
</dbReference>
<evidence type="ECO:0000256" key="1">
    <source>
        <dbReference type="ARBA" id="ARBA00004304"/>
    </source>
</evidence>
<dbReference type="FunFam" id="3.40.50.720:FF:000220">
    <property type="entry name" value="3 beta-hydroxysteroid dehydrogenase/Delta 5--&gt;4-isomerase type 1"/>
    <property type="match status" value="1"/>
</dbReference>
<comment type="subcellular location">
    <subcellularLocation>
        <location evidence="2">Endoplasmic reticulum membrane</location>
        <topology evidence="2">Single-pass membrane protein</topology>
    </subcellularLocation>
    <subcellularLocation>
        <location evidence="1">Mitochondrion membrane</location>
        <topology evidence="1">Single-pass membrane protein</topology>
    </subcellularLocation>
</comment>
<keyword evidence="5" id="KW-0256">Endoplasmic reticulum</keyword>
<evidence type="ECO:0000256" key="10">
    <source>
        <dbReference type="RuleBase" id="RU004475"/>
    </source>
</evidence>
<evidence type="ECO:0000256" key="9">
    <source>
        <dbReference type="ARBA" id="ARBA00023136"/>
    </source>
</evidence>
<keyword evidence="7 10" id="KW-0560">Oxidoreductase</keyword>
<dbReference type="InterPro" id="IPR050177">
    <property type="entry name" value="Lipid_A_modif_metabolic_enz"/>
</dbReference>
<dbReference type="AlphaFoldDB" id="C3ZSN1"/>
<dbReference type="GO" id="GO:0006694">
    <property type="term" value="P:steroid biosynthetic process"/>
    <property type="evidence" value="ECO:0007669"/>
    <property type="project" value="InterPro"/>
</dbReference>
<dbReference type="STRING" id="7739.C3ZSN1"/>
<evidence type="ECO:0000313" key="13">
    <source>
        <dbReference type="EMBL" id="EEN44433.1"/>
    </source>
</evidence>
<dbReference type="SUPFAM" id="SSF51735">
    <property type="entry name" value="NAD(P)-binding Rossmann-fold domains"/>
    <property type="match status" value="1"/>
</dbReference>
<sequence length="373" mass="41167">MTKTEGLTYVVTGGCGFLGSNIVDMLVQKGTNISEIRVVDTKLDNFKSPEKKGRSRIKVTPIRGDITDVAQMTQVCAGADVVIHTASVIDVFGLVSEGTLWNVNVKGTETLLQCCVNQDVRSFVYTSSREAVGPNSRGDPLEDGDENTPYDSSSPLLPYGRTKAAAEAMVLQWNGRRTDGGKTLHTCSLRPGGMYGGSGWTVMRIWQEFGKELFKKPQKRISRPSVKSSCPYVGNVAWAHLLAAQTLLTSPNNAGGEAFFIDDDTPAKDEGALYGELCAPIGISWDDSLVLPLPILYSIAYALSFVKFVCKPFYTFVPRLTPAVLTIVNTNFYFNYKKATRLLGYKPLFSWEESKQKTWDGLLEWKAREFDAY</sequence>
<dbReference type="GO" id="GO:0016616">
    <property type="term" value="F:oxidoreductase activity, acting on the CH-OH group of donors, NAD or NADP as acceptor"/>
    <property type="evidence" value="ECO:0007669"/>
    <property type="project" value="InterPro"/>
</dbReference>
<keyword evidence="8" id="KW-0496">Mitochondrion</keyword>
<protein>
    <recommendedName>
        <fullName evidence="12">3-beta hydroxysteroid dehydrogenase/isomerase domain-containing protein</fullName>
    </recommendedName>
</protein>
<evidence type="ECO:0000256" key="6">
    <source>
        <dbReference type="ARBA" id="ARBA00022989"/>
    </source>
</evidence>
<reference evidence="13" key="1">
    <citation type="journal article" date="2008" name="Nature">
        <title>The amphioxus genome and the evolution of the chordate karyotype.</title>
        <authorList>
            <consortium name="US DOE Joint Genome Institute (JGI-PGF)"/>
            <person name="Putnam N.H."/>
            <person name="Butts T."/>
            <person name="Ferrier D.E.K."/>
            <person name="Furlong R.F."/>
            <person name="Hellsten U."/>
            <person name="Kawashima T."/>
            <person name="Robinson-Rechavi M."/>
            <person name="Shoguchi E."/>
            <person name="Terry A."/>
            <person name="Yu J.-K."/>
            <person name="Benito-Gutierrez E.L."/>
            <person name="Dubchak I."/>
            <person name="Garcia-Fernandez J."/>
            <person name="Gibson-Brown J.J."/>
            <person name="Grigoriev I.V."/>
            <person name="Horton A.C."/>
            <person name="de Jong P.J."/>
            <person name="Jurka J."/>
            <person name="Kapitonov V.V."/>
            <person name="Kohara Y."/>
            <person name="Kuroki Y."/>
            <person name="Lindquist E."/>
            <person name="Lucas S."/>
            <person name="Osoegawa K."/>
            <person name="Pennacchio L.A."/>
            <person name="Salamov A.A."/>
            <person name="Satou Y."/>
            <person name="Sauka-Spengler T."/>
            <person name="Schmutz J."/>
            <person name="Shin-I T."/>
            <person name="Toyoda A."/>
            <person name="Bronner-Fraser M."/>
            <person name="Fujiyama A."/>
            <person name="Holland L.Z."/>
            <person name="Holland P.W.H."/>
            <person name="Satoh N."/>
            <person name="Rokhsar D.S."/>
        </authorList>
    </citation>
    <scope>NUCLEOTIDE SEQUENCE [LARGE SCALE GENOMIC DNA]</scope>
    <source>
        <strain evidence="13">S238N-H82</strain>
        <tissue evidence="13">Testes</tissue>
    </source>
</reference>
<dbReference type="InParanoid" id="C3ZSN1"/>
<accession>C3ZSN1</accession>
<evidence type="ECO:0000256" key="4">
    <source>
        <dbReference type="ARBA" id="ARBA00022692"/>
    </source>
</evidence>
<keyword evidence="4" id="KW-0812">Transmembrane</keyword>
<keyword evidence="9" id="KW-0472">Membrane</keyword>
<keyword evidence="6" id="KW-1133">Transmembrane helix</keyword>
<evidence type="ECO:0000256" key="3">
    <source>
        <dbReference type="ARBA" id="ARBA00009219"/>
    </source>
</evidence>
<dbReference type="Pfam" id="PF01073">
    <property type="entry name" value="3Beta_HSD"/>
    <property type="match status" value="1"/>
</dbReference>
<dbReference type="PANTHER" id="PTHR43245">
    <property type="entry name" value="BIFUNCTIONAL POLYMYXIN RESISTANCE PROTEIN ARNA"/>
    <property type="match status" value="1"/>
</dbReference>
<proteinExistence type="inferred from homology"/>
<dbReference type="eggNOG" id="KOG1430">
    <property type="taxonomic scope" value="Eukaryota"/>
</dbReference>
<feature type="domain" description="3-beta hydroxysteroid dehydrogenase/isomerase" evidence="12">
    <location>
        <begin position="10"/>
        <end position="293"/>
    </location>
</feature>
<comment type="similarity">
    <text evidence="3 10">Belongs to the 3-beta-HSD family.</text>
</comment>
<evidence type="ECO:0000256" key="7">
    <source>
        <dbReference type="ARBA" id="ARBA00023002"/>
    </source>
</evidence>
<dbReference type="InterPro" id="IPR036291">
    <property type="entry name" value="NAD(P)-bd_dom_sf"/>
</dbReference>
<name>C3ZSN1_BRAFL</name>
<dbReference type="InterPro" id="IPR002225">
    <property type="entry name" value="3Beta_OHSteriod_DH/Estase"/>
</dbReference>
<dbReference type="EMBL" id="GG666674">
    <property type="protein sequence ID" value="EEN44433.1"/>
    <property type="molecule type" value="Genomic_DNA"/>
</dbReference>
<evidence type="ECO:0000256" key="2">
    <source>
        <dbReference type="ARBA" id="ARBA00004389"/>
    </source>
</evidence>
<dbReference type="GO" id="GO:0031966">
    <property type="term" value="C:mitochondrial membrane"/>
    <property type="evidence" value="ECO:0007669"/>
    <property type="project" value="UniProtKB-SubCell"/>
</dbReference>
<evidence type="ECO:0000256" key="8">
    <source>
        <dbReference type="ARBA" id="ARBA00023128"/>
    </source>
</evidence>
<evidence type="ECO:0000256" key="11">
    <source>
        <dbReference type="SAM" id="MobiDB-lite"/>
    </source>
</evidence>
<dbReference type="GO" id="GO:0005789">
    <property type="term" value="C:endoplasmic reticulum membrane"/>
    <property type="evidence" value="ECO:0007669"/>
    <property type="project" value="UniProtKB-SubCell"/>
</dbReference>
<feature type="region of interest" description="Disordered" evidence="11">
    <location>
        <begin position="130"/>
        <end position="156"/>
    </location>
</feature>
<dbReference type="Gene3D" id="3.40.50.720">
    <property type="entry name" value="NAD(P)-binding Rossmann-like Domain"/>
    <property type="match status" value="1"/>
</dbReference>
<evidence type="ECO:0000256" key="5">
    <source>
        <dbReference type="ARBA" id="ARBA00022824"/>
    </source>
</evidence>